<dbReference type="EMBL" id="JAUKTV010000015">
    <property type="protein sequence ID" value="KAK0714431.1"/>
    <property type="molecule type" value="Genomic_DNA"/>
</dbReference>
<dbReference type="Proteomes" id="UP001172159">
    <property type="component" value="Unassembled WGS sequence"/>
</dbReference>
<comment type="subcellular location">
    <subcellularLocation>
        <location evidence="1 10">Golgi apparatus membrane</location>
        <topology evidence="1 10">Single-pass type II membrane protein</topology>
    </subcellularLocation>
</comment>
<evidence type="ECO:0000256" key="5">
    <source>
        <dbReference type="ARBA" id="ARBA00022692"/>
    </source>
</evidence>
<keyword evidence="5 10" id="KW-0812">Transmembrane</keyword>
<proteinExistence type="inferred from homology"/>
<keyword evidence="8 10" id="KW-0333">Golgi apparatus</keyword>
<feature type="transmembrane region" description="Helical" evidence="10">
    <location>
        <begin position="28"/>
        <end position="45"/>
    </location>
</feature>
<evidence type="ECO:0000313" key="12">
    <source>
        <dbReference type="EMBL" id="KAK0714431.1"/>
    </source>
</evidence>
<feature type="region of interest" description="Disordered" evidence="11">
    <location>
        <begin position="414"/>
        <end position="435"/>
    </location>
</feature>
<keyword evidence="6 10" id="KW-0735">Signal-anchor</keyword>
<organism evidence="12 13">
    <name type="scientific">Apiosordaria backusii</name>
    <dbReference type="NCBI Taxonomy" id="314023"/>
    <lineage>
        <taxon>Eukaryota</taxon>
        <taxon>Fungi</taxon>
        <taxon>Dikarya</taxon>
        <taxon>Ascomycota</taxon>
        <taxon>Pezizomycotina</taxon>
        <taxon>Sordariomycetes</taxon>
        <taxon>Sordariomycetidae</taxon>
        <taxon>Sordariales</taxon>
        <taxon>Lasiosphaeriaceae</taxon>
        <taxon>Apiosordaria</taxon>
    </lineage>
</organism>
<keyword evidence="3 10" id="KW-0328">Glycosyltransferase</keyword>
<name>A0AA40AEJ5_9PEZI</name>
<evidence type="ECO:0000256" key="8">
    <source>
        <dbReference type="ARBA" id="ARBA00023034"/>
    </source>
</evidence>
<dbReference type="GO" id="GO:0016758">
    <property type="term" value="F:hexosyltransferase activity"/>
    <property type="evidence" value="ECO:0007669"/>
    <property type="project" value="InterPro"/>
</dbReference>
<reference evidence="12" key="1">
    <citation type="submission" date="2023-06" db="EMBL/GenBank/DDBJ databases">
        <title>Genome-scale phylogeny and comparative genomics of the fungal order Sordariales.</title>
        <authorList>
            <consortium name="Lawrence Berkeley National Laboratory"/>
            <person name="Hensen N."/>
            <person name="Bonometti L."/>
            <person name="Westerberg I."/>
            <person name="Brannstrom I.O."/>
            <person name="Guillou S."/>
            <person name="Cros-Aarteil S."/>
            <person name="Calhoun S."/>
            <person name="Haridas S."/>
            <person name="Kuo A."/>
            <person name="Mondo S."/>
            <person name="Pangilinan J."/>
            <person name="Riley R."/>
            <person name="Labutti K."/>
            <person name="Andreopoulos B."/>
            <person name="Lipzen A."/>
            <person name="Chen C."/>
            <person name="Yanf M."/>
            <person name="Daum C."/>
            <person name="Ng V."/>
            <person name="Clum A."/>
            <person name="Steindorff A."/>
            <person name="Ohm R."/>
            <person name="Martin F."/>
            <person name="Silar P."/>
            <person name="Natvig D."/>
            <person name="Lalanne C."/>
            <person name="Gautier V."/>
            <person name="Ament-Velasquez S.L."/>
            <person name="Kruys A."/>
            <person name="Hutchinson M.I."/>
            <person name="Powell A.J."/>
            <person name="Barry K."/>
            <person name="Miller A.N."/>
            <person name="Grigoriev I.V."/>
            <person name="Debuchy R."/>
            <person name="Gladieux P."/>
            <person name="Thoren M.H."/>
            <person name="Johannesson H."/>
        </authorList>
    </citation>
    <scope>NUCLEOTIDE SEQUENCE</scope>
    <source>
        <strain evidence="12">CBS 540.89</strain>
    </source>
</reference>
<evidence type="ECO:0000256" key="4">
    <source>
        <dbReference type="ARBA" id="ARBA00022679"/>
    </source>
</evidence>
<dbReference type="EC" id="2.4.1.-" evidence="10"/>
<keyword evidence="9 10" id="KW-0472">Membrane</keyword>
<keyword evidence="4" id="KW-0808">Transferase</keyword>
<dbReference type="PANTHER" id="PTHR11214">
    <property type="entry name" value="BETA-1,3-N-ACETYLGLUCOSAMINYLTRANSFERASE"/>
    <property type="match status" value="1"/>
</dbReference>
<dbReference type="InterPro" id="IPR002659">
    <property type="entry name" value="Glyco_trans_31"/>
</dbReference>
<evidence type="ECO:0000256" key="6">
    <source>
        <dbReference type="ARBA" id="ARBA00022968"/>
    </source>
</evidence>
<evidence type="ECO:0000313" key="13">
    <source>
        <dbReference type="Proteomes" id="UP001172159"/>
    </source>
</evidence>
<protein>
    <recommendedName>
        <fullName evidence="10">Hexosyltransferase</fullName>
        <ecNumber evidence="10">2.4.1.-</ecNumber>
    </recommendedName>
</protein>
<dbReference type="Pfam" id="PF01762">
    <property type="entry name" value="Galactosyl_T"/>
    <property type="match status" value="1"/>
</dbReference>
<feature type="compositionally biased region" description="Pro residues" evidence="11">
    <location>
        <begin position="67"/>
        <end position="76"/>
    </location>
</feature>
<dbReference type="GO" id="GO:0000139">
    <property type="term" value="C:Golgi membrane"/>
    <property type="evidence" value="ECO:0007669"/>
    <property type="project" value="UniProtKB-SubCell"/>
</dbReference>
<evidence type="ECO:0000256" key="1">
    <source>
        <dbReference type="ARBA" id="ARBA00004323"/>
    </source>
</evidence>
<evidence type="ECO:0000256" key="2">
    <source>
        <dbReference type="ARBA" id="ARBA00008661"/>
    </source>
</evidence>
<sequence length="475" mass="54724">MAINRSWAADGLRGLSFSNRPRPVPTRFWIISLASIFIVALLFVGHTSDSLPSIPYLNKQPEQGQQQPPPPPPLPKPPKKGSPDDYDPENFEVGEDGLKIWEPPNMDALVHGVHASDGIKRKPTYPLDPFPQTPMTSPLEDNRPRPWLGAVICSAWDIKRRMLIRYTWMKLFKDVPMDQRFVISNPGPDWRAVIQQENATFGDMIVLDHLQEDDFTANTVKTVEFYRWLSEKSPVKYEFVSKMDTDLWVNARAYWDRQILPRLDVATSPDNKETVTGYKANVNYTTIGQFYYDSYHHTAFPHGAIYTVTWDIVTLLPKLQDRFHIIAGEDVTMAWLLMKGQQKVTMAILTQEEKFEFDHKDTRPGEKTPWARKGTDVTSSWHAMYGSEILAIHQLKNDDDWLMVAECFDERGIKEMPPYPEKEPEDKGEKPGYPRPFWTQIPNDFWETDVDGTLLCNGIWKLEPGVGRDMKRKGE</sequence>
<gene>
    <name evidence="12" type="ORF">B0T21DRAFT_415668</name>
</gene>
<feature type="region of interest" description="Disordered" evidence="11">
    <location>
        <begin position="54"/>
        <end position="89"/>
    </location>
</feature>
<comment type="caution">
    <text evidence="12">The sequence shown here is derived from an EMBL/GenBank/DDBJ whole genome shotgun (WGS) entry which is preliminary data.</text>
</comment>
<evidence type="ECO:0000256" key="7">
    <source>
        <dbReference type="ARBA" id="ARBA00022989"/>
    </source>
</evidence>
<accession>A0AA40AEJ5</accession>
<evidence type="ECO:0000256" key="10">
    <source>
        <dbReference type="RuleBase" id="RU363063"/>
    </source>
</evidence>
<keyword evidence="13" id="KW-1185">Reference proteome</keyword>
<dbReference type="AlphaFoldDB" id="A0AA40AEJ5"/>
<comment type="similarity">
    <text evidence="2 10">Belongs to the glycosyltransferase 31 family.</text>
</comment>
<feature type="compositionally biased region" description="Basic and acidic residues" evidence="11">
    <location>
        <begin position="414"/>
        <end position="432"/>
    </location>
</feature>
<evidence type="ECO:0000256" key="9">
    <source>
        <dbReference type="ARBA" id="ARBA00023136"/>
    </source>
</evidence>
<evidence type="ECO:0000256" key="11">
    <source>
        <dbReference type="SAM" id="MobiDB-lite"/>
    </source>
</evidence>
<keyword evidence="7 10" id="KW-1133">Transmembrane helix</keyword>
<evidence type="ECO:0000256" key="3">
    <source>
        <dbReference type="ARBA" id="ARBA00022676"/>
    </source>
</evidence>